<evidence type="ECO:0000313" key="3">
    <source>
        <dbReference type="EMBL" id="MFC3760804.1"/>
    </source>
</evidence>
<keyword evidence="1" id="KW-0732">Signal</keyword>
<feature type="chain" id="PRO_5046556076" evidence="1">
    <location>
        <begin position="34"/>
        <end position="195"/>
    </location>
</feature>
<comment type="caution">
    <text evidence="3">The sequence shown here is derived from an EMBL/GenBank/DDBJ whole genome shotgun (WGS) entry which is preliminary data.</text>
</comment>
<name>A0ABV7Y7M7_9ACTN</name>
<dbReference type="Pfam" id="PF08239">
    <property type="entry name" value="SH3_3"/>
    <property type="match status" value="1"/>
</dbReference>
<feature type="domain" description="SH3b" evidence="2">
    <location>
        <begin position="128"/>
        <end position="183"/>
    </location>
</feature>
<sequence>MFQHRRVRVAALAIATAVAVPAVSLIATTSAQAGGGYEEHPYKGKVIAKTLTIRSHPTTYGKRLGTYKKGETVKISCKVEAVPVDGNRIWYSTPKGDVAARYVTNIGKAPQWCGGRWWDWAKAVGKPSVNLRKAPTSKSKLVGKVKYGKRVSIICKVNGPKVGGNPRWYQLEDGRWVAARYVQTVGDWIPQYCNK</sequence>
<protein>
    <submittedName>
        <fullName evidence="3">SH3 domain-containing protein</fullName>
    </submittedName>
</protein>
<proteinExistence type="predicted"/>
<dbReference type="RefSeq" id="WP_205117052.1">
    <property type="nucleotide sequence ID" value="NZ_JAFBCM010000001.1"/>
</dbReference>
<evidence type="ECO:0000259" key="2">
    <source>
        <dbReference type="Pfam" id="PF08239"/>
    </source>
</evidence>
<gene>
    <name evidence="3" type="ORF">ACFOUW_08130</name>
</gene>
<dbReference type="Gene3D" id="2.30.30.40">
    <property type="entry name" value="SH3 Domains"/>
    <property type="match status" value="1"/>
</dbReference>
<accession>A0ABV7Y7M7</accession>
<reference evidence="4" key="1">
    <citation type="journal article" date="2019" name="Int. J. Syst. Evol. Microbiol.">
        <title>The Global Catalogue of Microorganisms (GCM) 10K type strain sequencing project: providing services to taxonomists for standard genome sequencing and annotation.</title>
        <authorList>
            <consortium name="The Broad Institute Genomics Platform"/>
            <consortium name="The Broad Institute Genome Sequencing Center for Infectious Disease"/>
            <person name="Wu L."/>
            <person name="Ma J."/>
        </authorList>
    </citation>
    <scope>NUCLEOTIDE SEQUENCE [LARGE SCALE GENOMIC DNA]</scope>
    <source>
        <strain evidence="4">CGMCC 4.7241</strain>
    </source>
</reference>
<keyword evidence="4" id="KW-1185">Reference proteome</keyword>
<feature type="signal peptide" evidence="1">
    <location>
        <begin position="1"/>
        <end position="33"/>
    </location>
</feature>
<evidence type="ECO:0000256" key="1">
    <source>
        <dbReference type="SAM" id="SignalP"/>
    </source>
</evidence>
<dbReference type="Proteomes" id="UP001595699">
    <property type="component" value="Unassembled WGS sequence"/>
</dbReference>
<organism evidence="3 4">
    <name type="scientific">Tenggerimyces flavus</name>
    <dbReference type="NCBI Taxonomy" id="1708749"/>
    <lineage>
        <taxon>Bacteria</taxon>
        <taxon>Bacillati</taxon>
        <taxon>Actinomycetota</taxon>
        <taxon>Actinomycetes</taxon>
        <taxon>Propionibacteriales</taxon>
        <taxon>Nocardioidaceae</taxon>
        <taxon>Tenggerimyces</taxon>
    </lineage>
</organism>
<evidence type="ECO:0000313" key="4">
    <source>
        <dbReference type="Proteomes" id="UP001595699"/>
    </source>
</evidence>
<dbReference type="EMBL" id="JBHRZH010000006">
    <property type="protein sequence ID" value="MFC3760804.1"/>
    <property type="molecule type" value="Genomic_DNA"/>
</dbReference>
<dbReference type="InterPro" id="IPR003646">
    <property type="entry name" value="SH3-like_bac-type"/>
</dbReference>